<proteinExistence type="predicted"/>
<dbReference type="PANTHER" id="PTHR43649">
    <property type="entry name" value="ARABINOSE-BINDING PROTEIN-RELATED"/>
    <property type="match status" value="1"/>
</dbReference>
<name>A0ABQ7FJY9_9ACTN</name>
<comment type="caution">
    <text evidence="1">The sequence shown here is derived from an EMBL/GenBank/DDBJ whole genome shotgun (WGS) entry which is preliminary data.</text>
</comment>
<dbReference type="Pfam" id="PF01547">
    <property type="entry name" value="SBP_bac_1"/>
    <property type="match status" value="1"/>
</dbReference>
<dbReference type="EMBL" id="WHPN01000239">
    <property type="protein sequence ID" value="KAF4409257.1"/>
    <property type="molecule type" value="Genomic_DNA"/>
</dbReference>
<evidence type="ECO:0000313" key="1">
    <source>
        <dbReference type="EMBL" id="KAF4409257.1"/>
    </source>
</evidence>
<organism evidence="1 2">
    <name type="scientific">Streptomyces lycii</name>
    <dbReference type="NCBI Taxonomy" id="2654337"/>
    <lineage>
        <taxon>Bacteria</taxon>
        <taxon>Bacillati</taxon>
        <taxon>Actinomycetota</taxon>
        <taxon>Actinomycetes</taxon>
        <taxon>Kitasatosporales</taxon>
        <taxon>Streptomycetaceae</taxon>
        <taxon>Streptomyces</taxon>
    </lineage>
</organism>
<reference evidence="1 2" key="1">
    <citation type="submission" date="2019-10" db="EMBL/GenBank/DDBJ databases">
        <title>Streptomyces tenebrisbrunneis sp.nov., an endogenous actinomycete isolated from of Lycium ruthenicum.</title>
        <authorList>
            <person name="Ma L."/>
        </authorList>
    </citation>
    <scope>NUCLEOTIDE SEQUENCE [LARGE SCALE GENOMIC DNA]</scope>
    <source>
        <strain evidence="1 2">TRM 66187</strain>
    </source>
</reference>
<gene>
    <name evidence="1" type="ORF">GCU69_09930</name>
</gene>
<dbReference type="PANTHER" id="PTHR43649:SF30">
    <property type="entry name" value="ABC TRANSPORTER SUBSTRATE-BINDING PROTEIN"/>
    <property type="match status" value="1"/>
</dbReference>
<protein>
    <submittedName>
        <fullName evidence="1">Extracellular solute-binding protein</fullName>
    </submittedName>
</protein>
<accession>A0ABQ7FJY9</accession>
<dbReference type="PROSITE" id="PS51257">
    <property type="entry name" value="PROKAR_LIPOPROTEIN"/>
    <property type="match status" value="1"/>
</dbReference>
<evidence type="ECO:0000313" key="2">
    <source>
        <dbReference type="Proteomes" id="UP000621266"/>
    </source>
</evidence>
<sequence>MTAARRRRWRRGAAGVLAAATVLTLSGCGGDSTGGRVTLRMVAADYGDSKANSSQKYWDRLVEDFESEHEGIEVDVTVLDWADVDKEVAEMADRGEAPDIAQIGAYADYAAEGKLYSADQLLSIPAQADFLPGLAQAGEVHRTQYGLPFAASTRLLFYNKTLFEKAGVTGPPRSWEELRQAARALEDAGVKTPYALPLGPEEAQAETMMWMLGGGGGYTDNINSYVIDSPENVRTFEWLRDEFVGEGLTGTDPGGLNRQEAFDAFARGEVGMLNGHPTLMRQAEQGGVKYGMAPLPGREGESEVAMGVADWLMAFKENGHRKQVGTFLDFVYGEENVRDFSERYDLLPVTNSASEAMRADEGNEHLWDFLDQLPAADFYPSDKTSWAQVSRDVKAKAGSLVRDGADPAGVLSEIQRDAARAETAVR</sequence>
<dbReference type="Proteomes" id="UP000621266">
    <property type="component" value="Unassembled WGS sequence"/>
</dbReference>
<dbReference type="InterPro" id="IPR050490">
    <property type="entry name" value="Bact_solute-bd_prot1"/>
</dbReference>
<dbReference type="Gene3D" id="3.40.190.10">
    <property type="entry name" value="Periplasmic binding protein-like II"/>
    <property type="match status" value="1"/>
</dbReference>
<dbReference type="SUPFAM" id="SSF53850">
    <property type="entry name" value="Periplasmic binding protein-like II"/>
    <property type="match status" value="1"/>
</dbReference>
<dbReference type="InterPro" id="IPR006059">
    <property type="entry name" value="SBP"/>
</dbReference>
<keyword evidence="2" id="KW-1185">Reference proteome</keyword>